<evidence type="ECO:0000256" key="1">
    <source>
        <dbReference type="SAM" id="MobiDB-lite"/>
    </source>
</evidence>
<organism evidence="2">
    <name type="scientific">bioreactor metagenome</name>
    <dbReference type="NCBI Taxonomy" id="1076179"/>
    <lineage>
        <taxon>unclassified sequences</taxon>
        <taxon>metagenomes</taxon>
        <taxon>ecological metagenomes</taxon>
    </lineage>
</organism>
<feature type="compositionally biased region" description="Polar residues" evidence="1">
    <location>
        <begin position="25"/>
        <end position="35"/>
    </location>
</feature>
<feature type="compositionally biased region" description="Acidic residues" evidence="1">
    <location>
        <begin position="91"/>
        <end position="100"/>
    </location>
</feature>
<protein>
    <submittedName>
        <fullName evidence="2">Uncharacterized protein</fullName>
    </submittedName>
</protein>
<name>A0A645DZF7_9ZZZZ</name>
<dbReference type="AlphaFoldDB" id="A0A645DZF7"/>
<feature type="compositionally biased region" description="Basic and acidic residues" evidence="1">
    <location>
        <begin position="1"/>
        <end position="20"/>
    </location>
</feature>
<accession>A0A645DZF7</accession>
<feature type="compositionally biased region" description="Basic and acidic residues" evidence="1">
    <location>
        <begin position="70"/>
        <end position="90"/>
    </location>
</feature>
<comment type="caution">
    <text evidence="2">The sequence shown here is derived from an EMBL/GenBank/DDBJ whole genome shotgun (WGS) entry which is preliminary data.</text>
</comment>
<gene>
    <name evidence="2" type="ORF">SDC9_140854</name>
</gene>
<feature type="compositionally biased region" description="Basic and acidic residues" evidence="1">
    <location>
        <begin position="105"/>
        <end position="121"/>
    </location>
</feature>
<dbReference type="EMBL" id="VSSQ01040460">
    <property type="protein sequence ID" value="MPM93712.1"/>
    <property type="molecule type" value="Genomic_DNA"/>
</dbReference>
<proteinExistence type="predicted"/>
<feature type="region of interest" description="Disordered" evidence="1">
    <location>
        <begin position="1"/>
        <end position="121"/>
    </location>
</feature>
<evidence type="ECO:0000313" key="2">
    <source>
        <dbReference type="EMBL" id="MPM93712.1"/>
    </source>
</evidence>
<reference evidence="2" key="1">
    <citation type="submission" date="2019-08" db="EMBL/GenBank/DDBJ databases">
        <authorList>
            <person name="Kucharzyk K."/>
            <person name="Murdoch R.W."/>
            <person name="Higgins S."/>
            <person name="Loffler F."/>
        </authorList>
    </citation>
    <scope>NUCLEOTIDE SEQUENCE</scope>
</reference>
<sequence>MVSKEESARDGADDGDRPLDEQINPGGQNNAQQRSGKFGVPFSGPQDHGGHNNAGQQHGMPIGAEATFEIIDKLEQRRTGRGRGDAKEIIDLADEDDESDAGGKAGDDRRWNEGDKASQTQ</sequence>